<accession>A0A3Q0J0Y2</accession>
<feature type="region of interest" description="Disordered" evidence="1">
    <location>
        <begin position="1"/>
        <end position="32"/>
    </location>
</feature>
<dbReference type="InterPro" id="IPR032675">
    <property type="entry name" value="LRR_dom_sf"/>
</dbReference>
<evidence type="ECO:0000313" key="2">
    <source>
        <dbReference type="Proteomes" id="UP000079169"/>
    </source>
</evidence>
<reference evidence="3" key="1">
    <citation type="submission" date="2025-08" db="UniProtKB">
        <authorList>
            <consortium name="RefSeq"/>
        </authorList>
    </citation>
    <scope>IDENTIFICATION</scope>
</reference>
<dbReference type="GeneID" id="113468982"/>
<sequence length="175" mass="19660">MVFELGLSTNRPWNEKGAGSSQVTASPPNQDNELERDTYEIRWFPVSHKVKFECSTYQDNVTLAPIFVLDGNLIPGSWCECRQTSNEDCMCHGAGLLEIPSNLSTTLKTLTVSNAGIRTLTANCLQPYKNTLRDVTFSNVKRLEHIEPGVTFSNVKRLEHIEPGVFNLLKELRSM</sequence>
<dbReference type="Gene3D" id="3.80.10.10">
    <property type="entry name" value="Ribonuclease Inhibitor"/>
    <property type="match status" value="1"/>
</dbReference>
<evidence type="ECO:0000313" key="3">
    <source>
        <dbReference type="RefSeq" id="XP_026682134.1"/>
    </source>
</evidence>
<name>A0A3Q0J0Y2_DIACI</name>
<evidence type="ECO:0000256" key="1">
    <source>
        <dbReference type="SAM" id="MobiDB-lite"/>
    </source>
</evidence>
<dbReference type="KEGG" id="dci:113468982"/>
<dbReference type="SUPFAM" id="SSF52058">
    <property type="entry name" value="L domain-like"/>
    <property type="match status" value="1"/>
</dbReference>
<keyword evidence="2" id="KW-1185">Reference proteome</keyword>
<dbReference type="Proteomes" id="UP000079169">
    <property type="component" value="Unplaced"/>
</dbReference>
<dbReference type="PaxDb" id="121845-A0A3Q0J0Y2"/>
<dbReference type="STRING" id="121845.A0A3Q0J0Y2"/>
<gene>
    <name evidence="3" type="primary">LOC113468982</name>
</gene>
<proteinExistence type="predicted"/>
<feature type="compositionally biased region" description="Polar residues" evidence="1">
    <location>
        <begin position="19"/>
        <end position="31"/>
    </location>
</feature>
<dbReference type="RefSeq" id="XP_026682134.1">
    <property type="nucleotide sequence ID" value="XM_026826333.1"/>
</dbReference>
<dbReference type="AlphaFoldDB" id="A0A3Q0J0Y2"/>
<protein>
    <submittedName>
        <fullName evidence="3">Uncharacterized protein LOC113468982</fullName>
    </submittedName>
</protein>
<organism evidence="2 3">
    <name type="scientific">Diaphorina citri</name>
    <name type="common">Asian citrus psyllid</name>
    <dbReference type="NCBI Taxonomy" id="121845"/>
    <lineage>
        <taxon>Eukaryota</taxon>
        <taxon>Metazoa</taxon>
        <taxon>Ecdysozoa</taxon>
        <taxon>Arthropoda</taxon>
        <taxon>Hexapoda</taxon>
        <taxon>Insecta</taxon>
        <taxon>Pterygota</taxon>
        <taxon>Neoptera</taxon>
        <taxon>Paraneoptera</taxon>
        <taxon>Hemiptera</taxon>
        <taxon>Sternorrhyncha</taxon>
        <taxon>Psylloidea</taxon>
        <taxon>Psyllidae</taxon>
        <taxon>Diaphorininae</taxon>
        <taxon>Diaphorina</taxon>
    </lineage>
</organism>